<dbReference type="RefSeq" id="XP_013328940.1">
    <property type="nucleotide sequence ID" value="XM_013473486.1"/>
</dbReference>
<dbReference type="GeneID" id="25316007"/>
<name>A0A0F4YXI8_RASE3</name>
<proteinExistence type="predicted"/>
<protein>
    <submittedName>
        <fullName evidence="1">Uncharacterized protein</fullName>
    </submittedName>
</protein>
<dbReference type="OrthoDB" id="425936at2759"/>
<sequence length="225" mass="25321">MIINLLIDRLRKLNHLPRWQEALRPDPISPKPGRRTEEQTLAIRPLCRIRRLPARAGLQSGICRAPAAVQQHDNKVAAQSEIHYVSDTQFLVLARDSNAGHGQTDSESLYCHADVLRSTSLTRRTSRSPWATTHSTDRLRRPTTGTLHAGIHGAGTDIRTSAASDTRTRQVTYSLDNQAFVFKVKLPGGIPWVYLFYSTSLSEMYLGRRAELPNLLFTLRELRAS</sequence>
<evidence type="ECO:0000313" key="1">
    <source>
        <dbReference type="EMBL" id="KKA22328.1"/>
    </source>
</evidence>
<dbReference type="Proteomes" id="UP000053958">
    <property type="component" value="Unassembled WGS sequence"/>
</dbReference>
<dbReference type="AlphaFoldDB" id="A0A0F4YXI8"/>
<gene>
    <name evidence="1" type="ORF">T310_3658</name>
</gene>
<keyword evidence="2" id="KW-1185">Reference proteome</keyword>
<evidence type="ECO:0000313" key="2">
    <source>
        <dbReference type="Proteomes" id="UP000053958"/>
    </source>
</evidence>
<comment type="caution">
    <text evidence="1">The sequence shown here is derived from an EMBL/GenBank/DDBJ whole genome shotgun (WGS) entry which is preliminary data.</text>
</comment>
<organism evidence="1 2">
    <name type="scientific">Rasamsonia emersonii (strain ATCC 16479 / CBS 393.64 / IMI 116815)</name>
    <dbReference type="NCBI Taxonomy" id="1408163"/>
    <lineage>
        <taxon>Eukaryota</taxon>
        <taxon>Fungi</taxon>
        <taxon>Dikarya</taxon>
        <taxon>Ascomycota</taxon>
        <taxon>Pezizomycotina</taxon>
        <taxon>Eurotiomycetes</taxon>
        <taxon>Eurotiomycetidae</taxon>
        <taxon>Eurotiales</taxon>
        <taxon>Trichocomaceae</taxon>
        <taxon>Rasamsonia</taxon>
    </lineage>
</organism>
<dbReference type="EMBL" id="LASV01000144">
    <property type="protein sequence ID" value="KKA22328.1"/>
    <property type="molecule type" value="Genomic_DNA"/>
</dbReference>
<accession>A0A0F4YXI8</accession>
<reference evidence="1 2" key="1">
    <citation type="submission" date="2015-04" db="EMBL/GenBank/DDBJ databases">
        <authorList>
            <person name="Heijne W.H."/>
            <person name="Fedorova N.D."/>
            <person name="Nierman W.C."/>
            <person name="Vollebregt A.W."/>
            <person name="Zhao Z."/>
            <person name="Wu L."/>
            <person name="Kumar M."/>
            <person name="Stam H."/>
            <person name="van den Berg M.A."/>
            <person name="Pel H.J."/>
        </authorList>
    </citation>
    <scope>NUCLEOTIDE SEQUENCE [LARGE SCALE GENOMIC DNA]</scope>
    <source>
        <strain evidence="1 2">CBS 393.64</strain>
    </source>
</reference>